<evidence type="ECO:0000256" key="8">
    <source>
        <dbReference type="ARBA" id="ARBA00023180"/>
    </source>
</evidence>
<keyword evidence="19" id="KW-1185">Reference proteome</keyword>
<evidence type="ECO:0000256" key="5">
    <source>
        <dbReference type="ARBA" id="ARBA00022737"/>
    </source>
</evidence>
<feature type="signal peptide" evidence="17">
    <location>
        <begin position="1"/>
        <end position="24"/>
    </location>
</feature>
<dbReference type="PANTHER" id="PTHR31736">
    <property type="match status" value="1"/>
</dbReference>
<feature type="chain" id="PRO_5042255830" description="galacturonan 1,4-alpha-galacturonidase" evidence="17">
    <location>
        <begin position="25"/>
        <end position="442"/>
    </location>
</feature>
<dbReference type="GO" id="GO:0005576">
    <property type="term" value="C:extracellular region"/>
    <property type="evidence" value="ECO:0007669"/>
    <property type="project" value="UniProtKB-SubCell"/>
</dbReference>
<evidence type="ECO:0000256" key="9">
    <source>
        <dbReference type="ARBA" id="ARBA00023277"/>
    </source>
</evidence>
<protein>
    <recommendedName>
        <fullName evidence="14">galacturonan 1,4-alpha-galacturonidase</fullName>
        <ecNumber evidence="14">3.2.1.67</ecNumber>
    </recommendedName>
</protein>
<dbReference type="InterPro" id="IPR011050">
    <property type="entry name" value="Pectin_lyase_fold/virulence"/>
</dbReference>
<reference evidence="18" key="2">
    <citation type="submission" date="2020-02" db="EMBL/GenBank/DDBJ databases">
        <authorList>
            <person name="Gilchrist C.L.M."/>
            <person name="Chooi Y.-H."/>
        </authorList>
    </citation>
    <scope>NUCLEOTIDE SEQUENCE</scope>
    <source>
        <strain evidence="18">MST-FP2251</strain>
    </source>
</reference>
<dbReference type="Pfam" id="PF00295">
    <property type="entry name" value="Glyco_hydro_28"/>
    <property type="match status" value="1"/>
</dbReference>
<keyword evidence="6 16" id="KW-0378">Hydrolase</keyword>
<evidence type="ECO:0000256" key="11">
    <source>
        <dbReference type="ARBA" id="ARBA00023316"/>
    </source>
</evidence>
<evidence type="ECO:0000256" key="12">
    <source>
        <dbReference type="ARBA" id="ARBA00023326"/>
    </source>
</evidence>
<dbReference type="SMART" id="SM00710">
    <property type="entry name" value="PbH1"/>
    <property type="match status" value="5"/>
</dbReference>
<sequence>MTFSIGKIVVTLLGLGALTDAAATAPTRRADKTCTVIPRGGDLDDVPNILAAVDKCGKGGEIRLPAPYVYNIKQRFTTRLEGSKLELGGTLRFSDDITYWTNNHYEFDFQNQSTAWRVMGSDYTVDGGKTMGGIDGNGQAWYTYNKGQGNRYGRPIPLHIFKSQRATFKNLSIRQPQFWAVLVDTSSRITLDNFYVNATNHDYTASSGSNYITNTDGIDTYRSDKITIKNWVYEGGDDCVAFKGNSTNIDVENISCYGGPGIAFGSIGQYPDRYDIIENITIKDIKLQPSFQYQMKSGIYFKSWIGETKGTPPNGGGGGTGHVKNVTIEDVDMKDVGYGIYVNTCLNYQLSSDEVSKYCDTSTFSFSDMHFKNIKGNTLAKSTSYPGEEITFAISLLCSKKAPCKDLTFDDVDIKLPDDYDGPKVLCANADVDGLDCEDLDG</sequence>
<keyword evidence="11" id="KW-0961">Cell wall biogenesis/degradation</keyword>
<keyword evidence="7" id="KW-1015">Disulfide bond</keyword>
<reference evidence="18" key="1">
    <citation type="journal article" date="2019" name="Beilstein J. Org. Chem.">
        <title>Nanangenines: drimane sesquiterpenoids as the dominant metabolite cohort of a novel Australian fungus, Aspergillus nanangensis.</title>
        <authorList>
            <person name="Lacey H.J."/>
            <person name="Gilchrist C.L.M."/>
            <person name="Crombie A."/>
            <person name="Kalaitzis J.A."/>
            <person name="Vuong D."/>
            <person name="Rutledge P.J."/>
            <person name="Turner P."/>
            <person name="Pitt J.I."/>
            <person name="Lacey E."/>
            <person name="Chooi Y.H."/>
            <person name="Piggott A.M."/>
        </authorList>
    </citation>
    <scope>NUCLEOTIDE SEQUENCE</scope>
    <source>
        <strain evidence="18">MST-FP2251</strain>
    </source>
</reference>
<keyword evidence="10 16" id="KW-0326">Glycosidase</keyword>
<evidence type="ECO:0000256" key="15">
    <source>
        <dbReference type="ARBA" id="ARBA00048766"/>
    </source>
</evidence>
<evidence type="ECO:0000256" key="14">
    <source>
        <dbReference type="ARBA" id="ARBA00038933"/>
    </source>
</evidence>
<evidence type="ECO:0000256" key="3">
    <source>
        <dbReference type="ARBA" id="ARBA00022525"/>
    </source>
</evidence>
<keyword evidence="9" id="KW-0119">Carbohydrate metabolism</keyword>
<dbReference type="EMBL" id="VCAU01000013">
    <property type="protein sequence ID" value="KAF9892264.1"/>
    <property type="molecule type" value="Genomic_DNA"/>
</dbReference>
<evidence type="ECO:0000256" key="7">
    <source>
        <dbReference type="ARBA" id="ARBA00023157"/>
    </source>
</evidence>
<dbReference type="GO" id="GO:0004650">
    <property type="term" value="F:polygalacturonase activity"/>
    <property type="evidence" value="ECO:0007669"/>
    <property type="project" value="InterPro"/>
</dbReference>
<keyword evidence="8" id="KW-0325">Glycoprotein</keyword>
<dbReference type="AlphaFoldDB" id="A0AAD4CT87"/>
<dbReference type="Proteomes" id="UP001194746">
    <property type="component" value="Unassembled WGS sequence"/>
</dbReference>
<dbReference type="GO" id="GO:0047911">
    <property type="term" value="F:galacturan 1,4-alpha-galacturonidase activity"/>
    <property type="evidence" value="ECO:0007669"/>
    <property type="project" value="UniProtKB-EC"/>
</dbReference>
<proteinExistence type="inferred from homology"/>
<dbReference type="InterPro" id="IPR000743">
    <property type="entry name" value="Glyco_hydro_28"/>
</dbReference>
<dbReference type="EC" id="3.2.1.67" evidence="14"/>
<comment type="caution">
    <text evidence="18">The sequence shown here is derived from an EMBL/GenBank/DDBJ whole genome shotgun (WGS) entry which is preliminary data.</text>
</comment>
<accession>A0AAD4CT87</accession>
<keyword evidence="5" id="KW-0677">Repeat</keyword>
<organism evidence="18 19">
    <name type="scientific">Aspergillus nanangensis</name>
    <dbReference type="NCBI Taxonomy" id="2582783"/>
    <lineage>
        <taxon>Eukaryota</taxon>
        <taxon>Fungi</taxon>
        <taxon>Dikarya</taxon>
        <taxon>Ascomycota</taxon>
        <taxon>Pezizomycotina</taxon>
        <taxon>Eurotiomycetes</taxon>
        <taxon>Eurotiomycetidae</taxon>
        <taxon>Eurotiales</taxon>
        <taxon>Aspergillaceae</taxon>
        <taxon>Aspergillus</taxon>
        <taxon>Aspergillus subgen. Circumdati</taxon>
    </lineage>
</organism>
<dbReference type="InterPro" id="IPR012334">
    <property type="entry name" value="Pectin_lyas_fold"/>
</dbReference>
<evidence type="ECO:0000256" key="16">
    <source>
        <dbReference type="RuleBase" id="RU361169"/>
    </source>
</evidence>
<evidence type="ECO:0000256" key="2">
    <source>
        <dbReference type="ARBA" id="ARBA00008834"/>
    </source>
</evidence>
<keyword evidence="4 17" id="KW-0732">Signal</keyword>
<comment type="function">
    <text evidence="13">Specific in hydrolyzing the terminal glycosidic bond of polygalacturonic acid and oligogalacturonates.</text>
</comment>
<dbReference type="SUPFAM" id="SSF51126">
    <property type="entry name" value="Pectin lyase-like"/>
    <property type="match status" value="1"/>
</dbReference>
<comment type="similarity">
    <text evidence="2 16">Belongs to the glycosyl hydrolase 28 family.</text>
</comment>
<evidence type="ECO:0000256" key="4">
    <source>
        <dbReference type="ARBA" id="ARBA00022729"/>
    </source>
</evidence>
<dbReference type="GO" id="GO:0045490">
    <property type="term" value="P:pectin catabolic process"/>
    <property type="evidence" value="ECO:0007669"/>
    <property type="project" value="UniProtKB-ARBA"/>
</dbReference>
<dbReference type="Gene3D" id="2.160.20.10">
    <property type="entry name" value="Single-stranded right-handed beta-helix, Pectin lyase-like"/>
    <property type="match status" value="1"/>
</dbReference>
<keyword evidence="3" id="KW-0964">Secreted</keyword>
<keyword evidence="12" id="KW-0624">Polysaccharide degradation</keyword>
<evidence type="ECO:0000313" key="19">
    <source>
        <dbReference type="Proteomes" id="UP001194746"/>
    </source>
</evidence>
<evidence type="ECO:0000256" key="6">
    <source>
        <dbReference type="ARBA" id="ARBA00022801"/>
    </source>
</evidence>
<evidence type="ECO:0000256" key="17">
    <source>
        <dbReference type="SAM" id="SignalP"/>
    </source>
</evidence>
<name>A0AAD4CT87_ASPNN</name>
<evidence type="ECO:0000313" key="18">
    <source>
        <dbReference type="EMBL" id="KAF9892264.1"/>
    </source>
</evidence>
<gene>
    <name evidence="18" type="ORF">FE257_002041</name>
</gene>
<dbReference type="PANTHER" id="PTHR31736:SF12">
    <property type="entry name" value="EXO-POLYGALACTURONASE, PUTATIVE-RELATED"/>
    <property type="match status" value="1"/>
</dbReference>
<evidence type="ECO:0000256" key="1">
    <source>
        <dbReference type="ARBA" id="ARBA00004613"/>
    </source>
</evidence>
<dbReference type="InterPro" id="IPR006626">
    <property type="entry name" value="PbH1"/>
</dbReference>
<comment type="subcellular location">
    <subcellularLocation>
        <location evidence="1">Secreted</location>
    </subcellularLocation>
</comment>
<evidence type="ECO:0000256" key="13">
    <source>
        <dbReference type="ARBA" id="ARBA00037312"/>
    </source>
</evidence>
<dbReference type="GO" id="GO:0071555">
    <property type="term" value="P:cell wall organization"/>
    <property type="evidence" value="ECO:0007669"/>
    <property type="project" value="UniProtKB-KW"/>
</dbReference>
<comment type="catalytic activity">
    <reaction evidence="15">
        <text>[(1-&gt;4)-alpha-D-galacturonosyl](n) + H2O = alpha-D-galacturonate + [(1-&gt;4)-alpha-D-galacturonosyl](n-1)</text>
        <dbReference type="Rhea" id="RHEA:14117"/>
        <dbReference type="Rhea" id="RHEA-COMP:14570"/>
        <dbReference type="Rhea" id="RHEA-COMP:14572"/>
        <dbReference type="ChEBI" id="CHEBI:15377"/>
        <dbReference type="ChEBI" id="CHEBI:58658"/>
        <dbReference type="ChEBI" id="CHEBI:140523"/>
        <dbReference type="EC" id="3.2.1.67"/>
    </reaction>
</comment>
<evidence type="ECO:0000256" key="10">
    <source>
        <dbReference type="ARBA" id="ARBA00023295"/>
    </source>
</evidence>